<proteinExistence type="predicted"/>
<dbReference type="PANTHER" id="PTHR47618">
    <property type="entry name" value="BIFUNCTIONAL OLIGORIBONUCLEASE AND PAP PHOSPHATASE NRNA"/>
    <property type="match status" value="1"/>
</dbReference>
<evidence type="ECO:0000313" key="3">
    <source>
        <dbReference type="EMBL" id="KKL73237.1"/>
    </source>
</evidence>
<sequence>MLYSKYEGFLSLSKGKRILLTTHDLVDIDGLASCYALKYFLNEYYNTPLISILFSELTRATKNFMVRFTEKFPKFDFKFDKRVDSTKFDLCIIIDTNDIQQLRYSDKKEFLLDLPYIIVDHHYTVEEKLKIDQNNLFNLLNDNISSSAEIILDLYDYFKQILPLPYKYLLSAAILTDSGFFRHGNNTTIKNISNLLDEEVSFQEMTMMLQNQSDISEKIAKIKGLQRVKLIREGNYLIGISRVSSFKAKVASTLIKIGFDISLVYSRDKNKNIINCRASKDVISRTGLHLGRIFEETSQKFEGSGGGHDGAASITFKADFETILLDIREKINQFLTSKF</sequence>
<name>A0A0F9HDN6_9ZZZZ</name>
<gene>
    <name evidence="3" type="ORF">LCGC14_2076920</name>
</gene>
<accession>A0A0F9HDN6</accession>
<dbReference type="SUPFAM" id="SSF64182">
    <property type="entry name" value="DHH phosphoesterases"/>
    <property type="match status" value="1"/>
</dbReference>
<dbReference type="Pfam" id="PF01368">
    <property type="entry name" value="DHH"/>
    <property type="match status" value="1"/>
</dbReference>
<reference evidence="3" key="1">
    <citation type="journal article" date="2015" name="Nature">
        <title>Complex archaea that bridge the gap between prokaryotes and eukaryotes.</title>
        <authorList>
            <person name="Spang A."/>
            <person name="Saw J.H."/>
            <person name="Jorgensen S.L."/>
            <person name="Zaremba-Niedzwiedzka K."/>
            <person name="Martijn J."/>
            <person name="Lind A.E."/>
            <person name="van Eijk R."/>
            <person name="Schleper C."/>
            <person name="Guy L."/>
            <person name="Ettema T.J."/>
        </authorList>
    </citation>
    <scope>NUCLEOTIDE SEQUENCE</scope>
</reference>
<feature type="domain" description="DHHA1" evidence="2">
    <location>
        <begin position="256"/>
        <end position="334"/>
    </location>
</feature>
<dbReference type="GO" id="GO:0003676">
    <property type="term" value="F:nucleic acid binding"/>
    <property type="evidence" value="ECO:0007669"/>
    <property type="project" value="InterPro"/>
</dbReference>
<comment type="caution">
    <text evidence="3">The sequence shown here is derived from an EMBL/GenBank/DDBJ whole genome shotgun (WGS) entry which is preliminary data.</text>
</comment>
<evidence type="ECO:0000259" key="2">
    <source>
        <dbReference type="Pfam" id="PF02272"/>
    </source>
</evidence>
<evidence type="ECO:0000259" key="1">
    <source>
        <dbReference type="Pfam" id="PF01368"/>
    </source>
</evidence>
<dbReference type="Pfam" id="PF02272">
    <property type="entry name" value="DHHA1"/>
    <property type="match status" value="1"/>
</dbReference>
<dbReference type="InterPro" id="IPR038763">
    <property type="entry name" value="DHH_sf"/>
</dbReference>
<dbReference type="InterPro" id="IPR001667">
    <property type="entry name" value="DDH_dom"/>
</dbReference>
<dbReference type="EMBL" id="LAZR01025024">
    <property type="protein sequence ID" value="KKL73237.1"/>
    <property type="molecule type" value="Genomic_DNA"/>
</dbReference>
<dbReference type="PANTHER" id="PTHR47618:SF1">
    <property type="entry name" value="BIFUNCTIONAL OLIGORIBONUCLEASE AND PAP PHOSPHATASE NRNA"/>
    <property type="match status" value="1"/>
</dbReference>
<dbReference type="Gene3D" id="3.90.1640.10">
    <property type="entry name" value="inorganic pyrophosphatase (n-terminal core)"/>
    <property type="match status" value="1"/>
</dbReference>
<evidence type="ECO:0008006" key="4">
    <source>
        <dbReference type="Google" id="ProtNLM"/>
    </source>
</evidence>
<feature type="domain" description="DDH" evidence="1">
    <location>
        <begin position="17"/>
        <end position="165"/>
    </location>
</feature>
<dbReference type="InterPro" id="IPR003156">
    <property type="entry name" value="DHHA1_dom"/>
</dbReference>
<organism evidence="3">
    <name type="scientific">marine sediment metagenome</name>
    <dbReference type="NCBI Taxonomy" id="412755"/>
    <lineage>
        <taxon>unclassified sequences</taxon>
        <taxon>metagenomes</taxon>
        <taxon>ecological metagenomes</taxon>
    </lineage>
</organism>
<dbReference type="AlphaFoldDB" id="A0A0F9HDN6"/>
<protein>
    <recommendedName>
        <fullName evidence="4">DDH domain-containing protein</fullName>
    </recommendedName>
</protein>
<dbReference type="InterPro" id="IPR051319">
    <property type="entry name" value="Oligoribo/pAp-PDE_c-di-AMP_PDE"/>
</dbReference>